<dbReference type="SMART" id="SM00232">
    <property type="entry name" value="JAB_MPN"/>
    <property type="match status" value="1"/>
</dbReference>
<protein>
    <submittedName>
        <fullName evidence="2">26s proteasome non-atpase regulatory subunit 7</fullName>
    </submittedName>
</protein>
<dbReference type="InterPro" id="IPR000555">
    <property type="entry name" value="JAMM/MPN+_dom"/>
</dbReference>
<name>T0LAB2_9MICR</name>
<keyword evidence="2" id="KW-0647">Proteasome</keyword>
<sequence>MLENTLIVHPLVLLSAVDHYKRMGTPRVIGILLGTDDDHITNSFAIPFEEDEENWFYDISYLYSMFDLFHRVNSKEKIVEWYHTGPQMCKNDIEITKSLIKIVKNPYLIIINIHSDNYDLPVQIFRLNKQKEFVHVNATIEAEEAEEVGVEHLIRDMRQEMSGSLKDRVNTIKESLKMYFKVLKSAEDYLMDVKNGNIDYRHEIINLLQDVINSMPKLDCDLDYDVSNIYLCEMIKTTVSLNDLKKNRMENEIASI</sequence>
<reference evidence="2 3" key="1">
    <citation type="journal article" date="2013" name="BMC Genomics">
        <title>Genome sequencing and comparative genomics of honey bee microsporidia, Nosema apis reveal novel insights into host-parasite interactions.</title>
        <authorList>
            <person name="Chen Yp."/>
            <person name="Pettis J.S."/>
            <person name="Zhao Y."/>
            <person name="Liu X."/>
            <person name="Tallon L.J."/>
            <person name="Sadzewicz L.D."/>
            <person name="Li R."/>
            <person name="Zheng H."/>
            <person name="Huang S."/>
            <person name="Zhang X."/>
            <person name="Hamilton M.C."/>
            <person name="Pernal S.F."/>
            <person name="Melathopoulos A.P."/>
            <person name="Yan X."/>
            <person name="Evans J.D."/>
        </authorList>
    </citation>
    <scope>NUCLEOTIDE SEQUENCE [LARGE SCALE GENOMIC DNA]</scope>
    <source>
        <strain evidence="2 3">BRL 01</strain>
    </source>
</reference>
<feature type="domain" description="MPN" evidence="1">
    <location>
        <begin position="6"/>
        <end position="131"/>
    </location>
</feature>
<dbReference type="InterPro" id="IPR024969">
    <property type="entry name" value="EIF3F/CSN6-like_C"/>
</dbReference>
<dbReference type="PROSITE" id="PS50249">
    <property type="entry name" value="MPN"/>
    <property type="match status" value="1"/>
</dbReference>
<dbReference type="OrthoDB" id="10256771at2759"/>
<dbReference type="Pfam" id="PF01398">
    <property type="entry name" value="JAB"/>
    <property type="match status" value="1"/>
</dbReference>
<dbReference type="VEuPathDB" id="MicrosporidiaDB:NAPIS_ORF01037"/>
<dbReference type="GO" id="GO:0000502">
    <property type="term" value="C:proteasome complex"/>
    <property type="evidence" value="ECO:0007669"/>
    <property type="project" value="UniProtKB-KW"/>
</dbReference>
<organism evidence="2 3">
    <name type="scientific">Vairimorpha apis BRL 01</name>
    <dbReference type="NCBI Taxonomy" id="1037528"/>
    <lineage>
        <taxon>Eukaryota</taxon>
        <taxon>Fungi</taxon>
        <taxon>Fungi incertae sedis</taxon>
        <taxon>Microsporidia</taxon>
        <taxon>Nosematidae</taxon>
        <taxon>Vairimorpha</taxon>
    </lineage>
</organism>
<accession>T0LAB2</accession>
<dbReference type="PANTHER" id="PTHR10540:SF7">
    <property type="entry name" value="26S PROTEASOME NON-ATPASE REGULATORY SUBUNIT 7"/>
    <property type="match status" value="1"/>
</dbReference>
<dbReference type="Pfam" id="PF13012">
    <property type="entry name" value="MitMem_reg"/>
    <property type="match status" value="1"/>
</dbReference>
<dbReference type="GO" id="GO:0008237">
    <property type="term" value="F:metallopeptidase activity"/>
    <property type="evidence" value="ECO:0007669"/>
    <property type="project" value="InterPro"/>
</dbReference>
<dbReference type="HOGENOM" id="CLU_027018_3_0_1"/>
<dbReference type="EMBL" id="KE647144">
    <property type="protein sequence ID" value="EQB61384.1"/>
    <property type="molecule type" value="Genomic_DNA"/>
</dbReference>
<proteinExistence type="predicted"/>
<dbReference type="Gene3D" id="3.40.140.10">
    <property type="entry name" value="Cytidine Deaminase, domain 2"/>
    <property type="match status" value="1"/>
</dbReference>
<evidence type="ECO:0000313" key="3">
    <source>
        <dbReference type="Proteomes" id="UP000053780"/>
    </source>
</evidence>
<keyword evidence="3" id="KW-1185">Reference proteome</keyword>
<dbReference type="PANTHER" id="PTHR10540">
    <property type="entry name" value="EUKARYOTIC TRANSLATION INITIATION FACTOR 3 SUBUNIT F-RELATED"/>
    <property type="match status" value="1"/>
</dbReference>
<gene>
    <name evidence="2" type="ORF">NAPIS_ORF01037</name>
</gene>
<dbReference type="InterPro" id="IPR037518">
    <property type="entry name" value="MPN"/>
</dbReference>
<evidence type="ECO:0000259" key="1">
    <source>
        <dbReference type="PROSITE" id="PS50249"/>
    </source>
</evidence>
<dbReference type="AlphaFoldDB" id="T0LAB2"/>
<dbReference type="GO" id="GO:0043161">
    <property type="term" value="P:proteasome-mediated ubiquitin-dependent protein catabolic process"/>
    <property type="evidence" value="ECO:0007669"/>
    <property type="project" value="TreeGrafter"/>
</dbReference>
<evidence type="ECO:0000313" key="2">
    <source>
        <dbReference type="EMBL" id="EQB61384.1"/>
    </source>
</evidence>
<dbReference type="Proteomes" id="UP000053780">
    <property type="component" value="Unassembled WGS sequence"/>
</dbReference>